<dbReference type="InterPro" id="IPR001171">
    <property type="entry name" value="ERG24_DHCR-like"/>
</dbReference>
<keyword evidence="14 20" id="KW-1207">Sterol metabolism</keyword>
<feature type="region of interest" description="Disordered" evidence="21">
    <location>
        <begin position="299"/>
        <end position="319"/>
    </location>
</feature>
<dbReference type="Proteomes" id="UP000472727">
    <property type="component" value="Unassembled WGS sequence"/>
</dbReference>
<keyword evidence="3 20" id="KW-0444">Lipid biosynthesis</keyword>
<feature type="transmembrane region" description="Helical" evidence="20">
    <location>
        <begin position="497"/>
        <end position="520"/>
    </location>
</feature>
<dbReference type="PROSITE" id="PS01017">
    <property type="entry name" value="STEROL_REDUCT_1"/>
    <property type="match status" value="1"/>
</dbReference>
<evidence type="ECO:0000256" key="6">
    <source>
        <dbReference type="ARBA" id="ARBA00022824"/>
    </source>
</evidence>
<comment type="catalytic activity">
    <reaction evidence="18">
        <text>ergosterol + NADP(+) = ergosta-5,7,22,24(28)-tetraen-3beta-ol + NADPH + H(+)</text>
        <dbReference type="Rhea" id="RHEA:18501"/>
        <dbReference type="ChEBI" id="CHEBI:15378"/>
        <dbReference type="ChEBI" id="CHEBI:16933"/>
        <dbReference type="ChEBI" id="CHEBI:18249"/>
        <dbReference type="ChEBI" id="CHEBI:57783"/>
        <dbReference type="ChEBI" id="CHEBI:58349"/>
        <dbReference type="EC" id="1.3.1.71"/>
    </reaction>
    <physiologicalReaction direction="right-to-left" evidence="18">
        <dbReference type="Rhea" id="RHEA:18503"/>
    </physiologicalReaction>
</comment>
<evidence type="ECO:0000313" key="23">
    <source>
        <dbReference type="EMBL" id="KAF3198769.1"/>
    </source>
</evidence>
<keyword evidence="6" id="KW-0256">Endoplasmic reticulum</keyword>
<dbReference type="EC" id="1.3.1.71" evidence="17 20"/>
<comment type="caution">
    <text evidence="22">The sequence shown here is derived from an EMBL/GenBank/DDBJ whole genome shotgun (WGS) entry which is preliminary data.</text>
</comment>
<evidence type="ECO:0000256" key="15">
    <source>
        <dbReference type="ARBA" id="ARBA00023221"/>
    </source>
</evidence>
<dbReference type="Pfam" id="PF01222">
    <property type="entry name" value="ERG4_ERG24"/>
    <property type="match status" value="1"/>
</dbReference>
<evidence type="ECO:0000256" key="13">
    <source>
        <dbReference type="ARBA" id="ARBA00023136"/>
    </source>
</evidence>
<dbReference type="GO" id="GO:0006696">
    <property type="term" value="P:ergosterol biosynthetic process"/>
    <property type="evidence" value="ECO:0007669"/>
    <property type="project" value="TreeGrafter"/>
</dbReference>
<feature type="compositionally biased region" description="Basic and acidic residues" evidence="21">
    <location>
        <begin position="28"/>
        <end position="51"/>
    </location>
</feature>
<keyword evidence="13 19" id="KW-0472">Membrane</keyword>
<reference evidence="22 24" key="1">
    <citation type="submission" date="2019-06" db="EMBL/GenBank/DDBJ databases">
        <authorList>
            <person name="Palmer J.M."/>
        </authorList>
    </citation>
    <scope>NUCLEOTIDE SEQUENCE [LARGE SCALE GENOMIC DNA]</scope>
    <source>
        <strain evidence="22 24">TWF106</strain>
        <strain evidence="23">TWF679</strain>
    </source>
</reference>
<feature type="transmembrane region" description="Helical" evidence="20">
    <location>
        <begin position="653"/>
        <end position="677"/>
    </location>
</feature>
<evidence type="ECO:0000256" key="7">
    <source>
        <dbReference type="ARBA" id="ARBA00022857"/>
    </source>
</evidence>
<evidence type="ECO:0000313" key="22">
    <source>
        <dbReference type="EMBL" id="KAF3196426.1"/>
    </source>
</evidence>
<dbReference type="Gene3D" id="1.50.40.10">
    <property type="entry name" value="Mitochondrial carrier domain"/>
    <property type="match status" value="1"/>
</dbReference>
<dbReference type="GO" id="GO:0000246">
    <property type="term" value="F:Delta24(24-1) sterol reductase activity"/>
    <property type="evidence" value="ECO:0007669"/>
    <property type="project" value="UniProtKB-EC"/>
</dbReference>
<feature type="transmembrane region" description="Helical" evidence="20">
    <location>
        <begin position="532"/>
        <end position="554"/>
    </location>
</feature>
<protein>
    <recommendedName>
        <fullName evidence="17 20">Delta(24(24(1)))-sterol reductase</fullName>
        <ecNumber evidence="17 20">1.3.1.71</ecNumber>
    </recommendedName>
    <alternativeName>
        <fullName evidence="20">C-24(28) sterol reductase</fullName>
    </alternativeName>
    <alternativeName>
        <fullName evidence="20">Sterol Delta(24(28))-reductase</fullName>
    </alternativeName>
</protein>
<dbReference type="InterPro" id="IPR018108">
    <property type="entry name" value="MCP_transmembrane"/>
</dbReference>
<keyword evidence="4 19" id="KW-0812">Transmembrane</keyword>
<sequence>MIDDERPTDEPWQNVKSEETWEEGEEILDSRHGAPHHHENPSFRTLAHDLSTDPTDFEGQAVLWDGEGFEDPKKKSKGSNAVQGASAAGTRAITMQLVSFYFRYPVKAFMRLRIDYMAVARAINPQIQANAAWTVHQSTLGVLAYAVRTHGWRFIPNQVLPPLLANTSMGIILYTSYLQILQHQYAPAGHATKRAYPPPPYWATFTAGAAAGAIQSLFAAPLDAISYRFDVNELTKHTSVLPEPSMKLAPISFWAYGRRILREIGWHGVFAGYSLSLVKECCGYGLFFSTFEITRSQTGNTPRRVEKPGFVPTPGRKRSMSPVKRIKKIYDSDESYEKPAAPNNGHWHHNEAIEDEMSDLPPGINDRITPIPSTSFDMKAAGSVEAIHPHSDDDTDHVDFGGAPGVTAMMIGFPLLMWYMWVGQEYYDGKFPTPEKGQSFIGFGKHLFELVKEGAYPSAKAFAIYWVFLIAQGILYVTLPGVYAQGNAVPSLGGNRLTYFCNAYLTFWFTCGTFALLHYFDIFPLQTFIEEIGPITSVAIISGFVVSIGAYVSAHARGVQHRMTGSFLYDFFMGAELNPRIGIIDMKMFFEVRLPWFFLFFTTASTAVKQHQEYGYVSPQVWFILLAHFLYTNACAKGEECIVTTWDMFYEKWGFMLIFWNMAGVPFTYHHCTLWLARHDPAQYSWSTGFQASLFVTLVCAYYIWDTCNSQKNNFRRQQAGTFVDYKRFPALPWRYIQNPTFIKCKNGGTLLTSGWYRWARKIHYTVDIIMALTWGFNTGFSSPFPYFFPVFFVCVNIHRATRDIQRCKAKYGDDWVEYSRQCPYLFIPYVW</sequence>
<evidence type="ECO:0000256" key="4">
    <source>
        <dbReference type="ARBA" id="ARBA00022692"/>
    </source>
</evidence>
<evidence type="ECO:0000256" key="2">
    <source>
        <dbReference type="ARBA" id="ARBA00005402"/>
    </source>
</evidence>
<evidence type="ECO:0000256" key="5">
    <source>
        <dbReference type="ARBA" id="ARBA00022792"/>
    </source>
</evidence>
<keyword evidence="10 20" id="KW-0560">Oxidoreductase</keyword>
<keyword evidence="11 20" id="KW-0756">Sterol biosynthesis</keyword>
<evidence type="ECO:0000256" key="21">
    <source>
        <dbReference type="SAM" id="MobiDB-lite"/>
    </source>
</evidence>
<dbReference type="Proteomes" id="UP000614610">
    <property type="component" value="Unassembled WGS sequence"/>
</dbReference>
<proteinExistence type="inferred from homology"/>
<keyword evidence="12 20" id="KW-0443">Lipid metabolism</keyword>
<feature type="transmembrane region" description="Helical" evidence="20">
    <location>
        <begin position="590"/>
        <end position="608"/>
    </location>
</feature>
<evidence type="ECO:0000313" key="24">
    <source>
        <dbReference type="Proteomes" id="UP000472727"/>
    </source>
</evidence>
<evidence type="ECO:0000256" key="9">
    <source>
        <dbReference type="ARBA" id="ARBA00022989"/>
    </source>
</evidence>
<dbReference type="Gene3D" id="1.20.120.1630">
    <property type="match status" value="1"/>
</dbReference>
<dbReference type="PANTHER" id="PTHR21257">
    <property type="entry name" value="DELTA(14)-STEROL REDUCTASE"/>
    <property type="match status" value="1"/>
</dbReference>
<evidence type="ECO:0000256" key="10">
    <source>
        <dbReference type="ARBA" id="ARBA00023002"/>
    </source>
</evidence>
<keyword evidence="7" id="KW-0521">NADP</keyword>
<evidence type="ECO:0000256" key="14">
    <source>
        <dbReference type="ARBA" id="ARBA00023166"/>
    </source>
</evidence>
<keyword evidence="5" id="KW-0999">Mitochondrion inner membrane</keyword>
<name>A0A7C8UH01_ORBOL</name>
<dbReference type="GO" id="GO:0005789">
    <property type="term" value="C:endoplasmic reticulum membrane"/>
    <property type="evidence" value="ECO:0007669"/>
    <property type="project" value="UniProtKB-SubCell"/>
</dbReference>
<dbReference type="InterPro" id="IPR023395">
    <property type="entry name" value="MCP_dom_sf"/>
</dbReference>
<evidence type="ECO:0000256" key="12">
    <source>
        <dbReference type="ARBA" id="ARBA00023098"/>
    </source>
</evidence>
<evidence type="ECO:0000256" key="1">
    <source>
        <dbReference type="ARBA" id="ARBA00004477"/>
    </source>
</evidence>
<evidence type="ECO:0000256" key="8">
    <source>
        <dbReference type="ARBA" id="ARBA00022955"/>
    </source>
</evidence>
<dbReference type="InterPro" id="IPR018083">
    <property type="entry name" value="Sterol_reductase_CS"/>
</dbReference>
<feature type="transmembrane region" description="Helical" evidence="20">
    <location>
        <begin position="463"/>
        <end position="485"/>
    </location>
</feature>
<keyword evidence="8 20" id="KW-0752">Steroid biosynthesis</keyword>
<dbReference type="EMBL" id="WIWS01000219">
    <property type="protein sequence ID" value="KAF3196426.1"/>
    <property type="molecule type" value="Genomic_DNA"/>
</dbReference>
<evidence type="ECO:0000256" key="19">
    <source>
        <dbReference type="PROSITE-ProRule" id="PRU00282"/>
    </source>
</evidence>
<dbReference type="Pfam" id="PF00153">
    <property type="entry name" value="Mito_carr"/>
    <property type="match status" value="1"/>
</dbReference>
<comment type="similarity">
    <text evidence="2 20">Belongs to the ERG4/ERG24 family.</text>
</comment>
<dbReference type="EMBL" id="WIWT01000128">
    <property type="protein sequence ID" value="KAF3198769.1"/>
    <property type="molecule type" value="Genomic_DNA"/>
</dbReference>
<organism evidence="22 24">
    <name type="scientific">Orbilia oligospora</name>
    <name type="common">Nematode-trapping fungus</name>
    <name type="synonym">Arthrobotrys oligospora</name>
    <dbReference type="NCBI Taxonomy" id="2813651"/>
    <lineage>
        <taxon>Eukaryota</taxon>
        <taxon>Fungi</taxon>
        <taxon>Dikarya</taxon>
        <taxon>Ascomycota</taxon>
        <taxon>Pezizomycotina</taxon>
        <taxon>Orbiliomycetes</taxon>
        <taxon>Orbiliales</taxon>
        <taxon>Orbiliaceae</taxon>
        <taxon>Orbilia</taxon>
    </lineage>
</organism>
<evidence type="ECO:0000256" key="16">
    <source>
        <dbReference type="ARBA" id="ARBA00029435"/>
    </source>
</evidence>
<accession>A0A7C8UH01</accession>
<gene>
    <name evidence="22" type="primary">ERG4_3</name>
    <name evidence="23" type="synonym">ERG4_1</name>
    <name evidence="22" type="ORF">TWF106_004837</name>
    <name evidence="23" type="ORF">TWF679_001782</name>
</gene>
<evidence type="ECO:0000256" key="3">
    <source>
        <dbReference type="ARBA" id="ARBA00022516"/>
    </source>
</evidence>
<dbReference type="PANTHER" id="PTHR21257:SF31">
    <property type="entry name" value="DELTA(24(24(1)))-STEROL REDUCTASE ERG4"/>
    <property type="match status" value="1"/>
</dbReference>
<dbReference type="FunFam" id="1.20.120.1630:FF:000003">
    <property type="entry name" value="C-24(28) sterol reductase"/>
    <property type="match status" value="1"/>
</dbReference>
<evidence type="ECO:0000256" key="17">
    <source>
        <dbReference type="ARBA" id="ARBA00038892"/>
    </source>
</evidence>
<comment type="pathway">
    <text evidence="16 20">Steroid metabolism; ergosterol biosynthesis.</text>
</comment>
<evidence type="ECO:0000256" key="20">
    <source>
        <dbReference type="RuleBase" id="RU369120"/>
    </source>
</evidence>
<dbReference type="OrthoDB" id="5326588at2759"/>
<dbReference type="SUPFAM" id="SSF103506">
    <property type="entry name" value="Mitochondrial carrier"/>
    <property type="match status" value="1"/>
</dbReference>
<dbReference type="PROSITE" id="PS50920">
    <property type="entry name" value="SOLCAR"/>
    <property type="match status" value="1"/>
</dbReference>
<comment type="caution">
    <text evidence="20">Lacks conserved residue(s) required for the propagation of feature annotation.</text>
</comment>
<keyword evidence="15 20" id="KW-0753">Steroid metabolism</keyword>
<feature type="repeat" description="Solcar" evidence="19">
    <location>
        <begin position="199"/>
        <end position="297"/>
    </location>
</feature>
<keyword evidence="5" id="KW-0496">Mitochondrion</keyword>
<feature type="region of interest" description="Disordered" evidence="21">
    <location>
        <begin position="1"/>
        <end position="51"/>
    </location>
</feature>
<keyword evidence="9 20" id="KW-1133">Transmembrane helix</keyword>
<feature type="transmembrane region" description="Helical" evidence="20">
    <location>
        <begin position="683"/>
        <end position="705"/>
    </location>
</feature>
<dbReference type="AlphaFoldDB" id="A0A7C8UH01"/>
<evidence type="ECO:0000256" key="11">
    <source>
        <dbReference type="ARBA" id="ARBA00023011"/>
    </source>
</evidence>
<comment type="subcellular location">
    <subcellularLocation>
        <location evidence="1">Endoplasmic reticulum membrane</location>
        <topology evidence="1">Multi-pass membrane protein</topology>
    </subcellularLocation>
</comment>
<evidence type="ECO:0000256" key="18">
    <source>
        <dbReference type="ARBA" id="ARBA00048918"/>
    </source>
</evidence>